<protein>
    <submittedName>
        <fullName evidence="1">Uncharacterized protein</fullName>
    </submittedName>
</protein>
<gene>
    <name evidence="1" type="ORF">DBV15_06791</name>
</gene>
<dbReference type="Proteomes" id="UP000310200">
    <property type="component" value="Unassembled WGS sequence"/>
</dbReference>
<sequence length="101" mass="10504">MFGPGTSTDTLPGSPRTNVVFCILSGPTYKIGASACSASRSLPGMPPEMPAAFSQAAEGSLDRADLAARIIGSDLVHFDDEIVTIRFAAPLTDVPTGYDRS</sequence>
<accession>A0A4S2KZ63</accession>
<evidence type="ECO:0000313" key="1">
    <source>
        <dbReference type="EMBL" id="TGZ54996.1"/>
    </source>
</evidence>
<dbReference type="AlphaFoldDB" id="A0A4S2KZ63"/>
<comment type="caution">
    <text evidence="1">The sequence shown here is derived from an EMBL/GenBank/DDBJ whole genome shotgun (WGS) entry which is preliminary data.</text>
</comment>
<dbReference type="EMBL" id="QBLH01000524">
    <property type="protein sequence ID" value="TGZ54996.1"/>
    <property type="molecule type" value="Genomic_DNA"/>
</dbReference>
<organism evidence="1 2">
    <name type="scientific">Temnothorax longispinosus</name>
    <dbReference type="NCBI Taxonomy" id="300112"/>
    <lineage>
        <taxon>Eukaryota</taxon>
        <taxon>Metazoa</taxon>
        <taxon>Ecdysozoa</taxon>
        <taxon>Arthropoda</taxon>
        <taxon>Hexapoda</taxon>
        <taxon>Insecta</taxon>
        <taxon>Pterygota</taxon>
        <taxon>Neoptera</taxon>
        <taxon>Endopterygota</taxon>
        <taxon>Hymenoptera</taxon>
        <taxon>Apocrita</taxon>
        <taxon>Aculeata</taxon>
        <taxon>Formicoidea</taxon>
        <taxon>Formicidae</taxon>
        <taxon>Myrmicinae</taxon>
        <taxon>Temnothorax</taxon>
    </lineage>
</organism>
<evidence type="ECO:0000313" key="2">
    <source>
        <dbReference type="Proteomes" id="UP000310200"/>
    </source>
</evidence>
<proteinExistence type="predicted"/>
<keyword evidence="2" id="KW-1185">Reference proteome</keyword>
<reference evidence="1 2" key="1">
    <citation type="journal article" date="2019" name="Philos. Trans. R. Soc. Lond., B, Biol. Sci.">
        <title>Ant behaviour and brain gene expression of defending hosts depend on the ecological success of the intruding social parasite.</title>
        <authorList>
            <person name="Kaur R."/>
            <person name="Stoldt M."/>
            <person name="Jongepier E."/>
            <person name="Feldmeyer B."/>
            <person name="Menzel F."/>
            <person name="Bornberg-Bauer E."/>
            <person name="Foitzik S."/>
        </authorList>
    </citation>
    <scope>NUCLEOTIDE SEQUENCE [LARGE SCALE GENOMIC DNA]</scope>
    <source>
        <tissue evidence="1">Whole body</tissue>
    </source>
</reference>
<name>A0A4S2KZ63_9HYME</name>